<keyword evidence="5" id="KW-0548">Nucleotidyltransferase</keyword>
<evidence type="ECO:0000259" key="20">
    <source>
        <dbReference type="PROSITE" id="PS50878"/>
    </source>
</evidence>
<keyword evidence="16" id="KW-0479">Metal-binding</keyword>
<evidence type="ECO:0000259" key="21">
    <source>
        <dbReference type="PROSITE" id="PS50879"/>
    </source>
</evidence>
<dbReference type="InParanoid" id="A0A3P8WTB3"/>
<dbReference type="Gene3D" id="4.10.60.10">
    <property type="entry name" value="Zinc finger, CCHC-type"/>
    <property type="match status" value="1"/>
</dbReference>
<evidence type="ECO:0000256" key="12">
    <source>
        <dbReference type="ARBA" id="ARBA00022908"/>
    </source>
</evidence>
<keyword evidence="4" id="KW-0808">Transferase</keyword>
<dbReference type="OMA" id="KLTHGPD"/>
<dbReference type="InterPro" id="IPR002156">
    <property type="entry name" value="RNaseH_domain"/>
</dbReference>
<feature type="region of interest" description="Disordered" evidence="17">
    <location>
        <begin position="1"/>
        <end position="134"/>
    </location>
</feature>
<keyword evidence="14" id="KW-0238">DNA-binding</keyword>
<keyword evidence="13" id="KW-0695">RNA-directed DNA polymerase</keyword>
<dbReference type="Pfam" id="PF00665">
    <property type="entry name" value="rve"/>
    <property type="match status" value="1"/>
</dbReference>
<dbReference type="InterPro" id="IPR000477">
    <property type="entry name" value="RT_dom"/>
</dbReference>
<keyword evidence="16" id="KW-0862">Zinc</keyword>
<keyword evidence="7" id="KW-0064">Aspartyl protease</keyword>
<evidence type="ECO:0000256" key="3">
    <source>
        <dbReference type="ARBA" id="ARBA00022670"/>
    </source>
</evidence>
<keyword evidence="3" id="KW-0645">Protease</keyword>
<evidence type="ECO:0000259" key="22">
    <source>
        <dbReference type="PROSITE" id="PS50994"/>
    </source>
</evidence>
<feature type="compositionally biased region" description="Pro residues" evidence="17">
    <location>
        <begin position="63"/>
        <end position="72"/>
    </location>
</feature>
<dbReference type="PROSITE" id="PS50878">
    <property type="entry name" value="RT_POL"/>
    <property type="match status" value="1"/>
</dbReference>
<dbReference type="Ensembl" id="ENSCSET00000030393.1">
    <property type="protein sequence ID" value="ENSCSEP00000029989.1"/>
    <property type="gene ID" value="ENSCSEG00000019226.1"/>
</dbReference>
<evidence type="ECO:0000313" key="24">
    <source>
        <dbReference type="Proteomes" id="UP000265120"/>
    </source>
</evidence>
<dbReference type="InterPro" id="IPR001878">
    <property type="entry name" value="Znf_CCHC"/>
</dbReference>
<dbReference type="EC" id="3.1.26.4" evidence="2"/>
<dbReference type="SUPFAM" id="SSF53098">
    <property type="entry name" value="Ribonuclease H-like"/>
    <property type="match status" value="2"/>
</dbReference>
<keyword evidence="15" id="KW-0233">DNA recombination</keyword>
<dbReference type="Pfam" id="PF17919">
    <property type="entry name" value="RT_RNaseH_2"/>
    <property type="match status" value="1"/>
</dbReference>
<dbReference type="InterPro" id="IPR043502">
    <property type="entry name" value="DNA/RNA_pol_sf"/>
</dbReference>
<dbReference type="Gene3D" id="3.10.10.10">
    <property type="entry name" value="HIV Type 1 Reverse Transcriptase, subunit A, domain 1"/>
    <property type="match status" value="1"/>
</dbReference>
<dbReference type="Pfam" id="PF00077">
    <property type="entry name" value="RVP"/>
    <property type="match status" value="1"/>
</dbReference>
<evidence type="ECO:0000256" key="4">
    <source>
        <dbReference type="ARBA" id="ARBA00022679"/>
    </source>
</evidence>
<dbReference type="GO" id="GO:0008270">
    <property type="term" value="F:zinc ion binding"/>
    <property type="evidence" value="ECO:0007669"/>
    <property type="project" value="UniProtKB-KW"/>
</dbReference>
<dbReference type="InterPro" id="IPR001584">
    <property type="entry name" value="Integrase_cat-core"/>
</dbReference>
<proteinExistence type="inferred from homology"/>
<dbReference type="Proteomes" id="UP000265120">
    <property type="component" value="Unassembled WGS sequence"/>
</dbReference>
<dbReference type="Gene3D" id="1.10.340.70">
    <property type="match status" value="1"/>
</dbReference>
<keyword evidence="6" id="KW-0540">Nuclease</keyword>
<dbReference type="GO" id="GO:0003964">
    <property type="term" value="F:RNA-directed DNA polymerase activity"/>
    <property type="evidence" value="ECO:0007669"/>
    <property type="project" value="UniProtKB-KW"/>
</dbReference>
<dbReference type="SMART" id="SM00343">
    <property type="entry name" value="ZnF_C2HC"/>
    <property type="match status" value="1"/>
</dbReference>
<name>A0A3P8WTB3_CYNSE</name>
<dbReference type="Pfam" id="PF00078">
    <property type="entry name" value="RVT_1"/>
    <property type="match status" value="1"/>
</dbReference>
<comment type="similarity">
    <text evidence="1">Belongs to the beta type-B retroviral polymerase family. HERV class-II K(HML-2) pol subfamily.</text>
</comment>
<dbReference type="InterPro" id="IPR012337">
    <property type="entry name" value="RNaseH-like_sf"/>
</dbReference>
<feature type="region of interest" description="Disordered" evidence="17">
    <location>
        <begin position="347"/>
        <end position="373"/>
    </location>
</feature>
<dbReference type="Gene3D" id="2.40.70.10">
    <property type="entry name" value="Acid Proteases"/>
    <property type="match status" value="1"/>
</dbReference>
<dbReference type="PROSITE" id="PS50158">
    <property type="entry name" value="ZF_CCHC"/>
    <property type="match status" value="1"/>
</dbReference>
<evidence type="ECO:0000256" key="13">
    <source>
        <dbReference type="ARBA" id="ARBA00022918"/>
    </source>
</evidence>
<feature type="domain" description="Integrase catalytic" evidence="22">
    <location>
        <begin position="1644"/>
        <end position="1801"/>
    </location>
</feature>
<dbReference type="InterPro" id="IPR021109">
    <property type="entry name" value="Peptidase_aspartic_dom_sf"/>
</dbReference>
<dbReference type="InterPro" id="IPR041577">
    <property type="entry name" value="RT_RNaseH_2"/>
</dbReference>
<dbReference type="InterPro" id="IPR036397">
    <property type="entry name" value="RNaseH_sf"/>
</dbReference>
<dbReference type="PROSITE" id="PS50879">
    <property type="entry name" value="RNASE_H_1"/>
    <property type="match status" value="1"/>
</dbReference>
<accession>A0A3P8WTB3</accession>
<evidence type="ECO:0000256" key="6">
    <source>
        <dbReference type="ARBA" id="ARBA00022722"/>
    </source>
</evidence>
<evidence type="ECO:0000256" key="2">
    <source>
        <dbReference type="ARBA" id="ARBA00012180"/>
    </source>
</evidence>
<dbReference type="GO" id="GO:0004190">
    <property type="term" value="F:aspartic-type endopeptidase activity"/>
    <property type="evidence" value="ECO:0007669"/>
    <property type="project" value="UniProtKB-KW"/>
</dbReference>
<protein>
    <recommendedName>
        <fullName evidence="2">ribonuclease H</fullName>
        <ecNumber evidence="2">3.1.26.4</ecNumber>
    </recommendedName>
</protein>
<evidence type="ECO:0000259" key="18">
    <source>
        <dbReference type="PROSITE" id="PS50158"/>
    </source>
</evidence>
<dbReference type="FunFam" id="3.30.70.270:FF:000020">
    <property type="entry name" value="Transposon Tf2-6 polyprotein-like Protein"/>
    <property type="match status" value="1"/>
</dbReference>
<dbReference type="InterPro" id="IPR036875">
    <property type="entry name" value="Znf_CCHC_sf"/>
</dbReference>
<keyword evidence="24" id="KW-1185">Reference proteome</keyword>
<evidence type="ECO:0000256" key="1">
    <source>
        <dbReference type="ARBA" id="ARBA00010879"/>
    </source>
</evidence>
<dbReference type="Gene3D" id="3.10.20.370">
    <property type="match status" value="1"/>
</dbReference>
<feature type="domain" description="Peptidase A2" evidence="19">
    <location>
        <begin position="583"/>
        <end position="659"/>
    </location>
</feature>
<reference evidence="23" key="1">
    <citation type="submission" date="2025-08" db="UniProtKB">
        <authorList>
            <consortium name="Ensembl"/>
        </authorList>
    </citation>
    <scope>IDENTIFICATION</scope>
</reference>
<dbReference type="GeneTree" id="ENSGT00940000160750"/>
<feature type="domain" description="CCHC-type" evidence="18">
    <location>
        <begin position="429"/>
        <end position="443"/>
    </location>
</feature>
<evidence type="ECO:0000256" key="10">
    <source>
        <dbReference type="ARBA" id="ARBA00022842"/>
    </source>
</evidence>
<dbReference type="Pfam" id="PF00075">
    <property type="entry name" value="RNase_H"/>
    <property type="match status" value="1"/>
</dbReference>
<evidence type="ECO:0000256" key="8">
    <source>
        <dbReference type="ARBA" id="ARBA00022759"/>
    </source>
</evidence>
<keyword evidence="9" id="KW-0378">Hydrolase</keyword>
<dbReference type="SUPFAM" id="SSF57756">
    <property type="entry name" value="Retrovirus zinc finger-like domains"/>
    <property type="match status" value="1"/>
</dbReference>
<feature type="compositionally biased region" description="Low complexity" evidence="17">
    <location>
        <begin position="460"/>
        <end position="476"/>
    </location>
</feature>
<dbReference type="Gene3D" id="3.30.420.10">
    <property type="entry name" value="Ribonuclease H-like superfamily/Ribonuclease H"/>
    <property type="match status" value="2"/>
</dbReference>
<dbReference type="PANTHER" id="PTHR33064">
    <property type="entry name" value="POL PROTEIN"/>
    <property type="match status" value="1"/>
</dbReference>
<evidence type="ECO:0000259" key="19">
    <source>
        <dbReference type="PROSITE" id="PS50175"/>
    </source>
</evidence>
<evidence type="ECO:0000256" key="14">
    <source>
        <dbReference type="ARBA" id="ARBA00023125"/>
    </source>
</evidence>
<dbReference type="Pfam" id="PF00098">
    <property type="entry name" value="zf-CCHC"/>
    <property type="match status" value="1"/>
</dbReference>
<evidence type="ECO:0000256" key="7">
    <source>
        <dbReference type="ARBA" id="ARBA00022750"/>
    </source>
</evidence>
<dbReference type="InterPro" id="IPR001969">
    <property type="entry name" value="Aspartic_peptidase_AS"/>
</dbReference>
<evidence type="ECO:0000256" key="16">
    <source>
        <dbReference type="PROSITE-ProRule" id="PRU00047"/>
    </source>
</evidence>
<evidence type="ECO:0000313" key="23">
    <source>
        <dbReference type="Ensembl" id="ENSCSEP00000029989.1"/>
    </source>
</evidence>
<dbReference type="SUPFAM" id="SSF50630">
    <property type="entry name" value="Acid proteases"/>
    <property type="match status" value="1"/>
</dbReference>
<dbReference type="GO" id="GO:0003677">
    <property type="term" value="F:DNA binding"/>
    <property type="evidence" value="ECO:0007669"/>
    <property type="project" value="UniProtKB-KW"/>
</dbReference>
<dbReference type="Gene3D" id="3.30.70.270">
    <property type="match status" value="2"/>
</dbReference>
<feature type="region of interest" description="Disordered" evidence="17">
    <location>
        <begin position="439"/>
        <end position="478"/>
    </location>
</feature>
<evidence type="ECO:0000256" key="17">
    <source>
        <dbReference type="SAM" id="MobiDB-lite"/>
    </source>
</evidence>
<feature type="compositionally biased region" description="Basic and acidic residues" evidence="17">
    <location>
        <begin position="1"/>
        <end position="22"/>
    </location>
</feature>
<dbReference type="GO" id="GO:0006508">
    <property type="term" value="P:proteolysis"/>
    <property type="evidence" value="ECO:0007669"/>
    <property type="project" value="UniProtKB-KW"/>
</dbReference>
<sequence length="1839" mass="202449">MLEQEECHKIWVGEGDKRDRKQTCQTLPKLLDDNDSDIPKNKSSSLYPRLSGNGACRGDDETPPPYAPPPPTQANLSRTMPPVMASTPRQGGSGPSPSTEAFSPPHTRNQVAYGAPPPSGGQHDECLNFSSVSGSSSDSQIMTLPMVQVAAGGGQSMLVYRPWTTQDLMDATSHLPPIDRGGRVFYSDLLVFCQQFMPTSQELNRILMHKLGPTKFAKISAALPRQDENLSPSHPEWGHNRNNDYKEWLERLGLALIESFPVRCELSKVTACKQKEGEDVADFKHRLTECFDAHSGLTPPDDPEGPITPYESHLKAMFLQGLLPHLRKGVEDTCIGLDEARLTEVERHASHAERQHKAEKTKTKKSRESETHKTQLALLQAVTALQDQPPAGPPQHGYATRGRGMNRGRRPWSNRTQTGPRNLPSQDACYYCGESGHWARDCPHRRHDRPPPRREGPGPTGRSRGSSRWGPGPSNPQLQADLLFLQEGAEGASDVTSTSTSLQATPKGRAAHTHTHTQMSTRISTLGTETEDHTTPLTHDMLSTAITTLTQKESPPTGTYVHYTMTNCLSLPKFSLNVLQKSIEFLVDSGATHSVIRSSDLPGVKMSGRFLFSTGASGTTVKESFTSPLRTFCDNPFTVFKHSFLLSPCCPINLMGRDLMLRLGIDLVSTPGGVVAVRKDSTPDGNSAMEGSSSSEEQALQLVCSCNVDFDDLVTYTHEGPLYIYQWKVLTPYDVPMLSIAHQRVNPSAVFMSHEALHCTSYVSPHPDDKYESTFYSHIHDSLQLTSVFWNTWRCAISVQLTPTQYDLFLVEGSHPHISLAKSSTDEWQDRGTWGEVCTQLTDWQGTDDPSVSYSPSTHIYTQPFHHHIPALRSLHLNVPDVHTQLTMSMTPTDVHPSLSCIPSSLWATGKYDVGLIRGAEPVVITPKSSFRPKRFQYPLKPEAIEGIKPVFNSLLEAGVIVPCNDSPVCTPILPVMKAREPPAEPEWRFVQDLKAVNAAVHARAPRVPNPYTILTQIPSDAKWFSVVDLSNAFFSVPVHPDSQFWFAFQFNGQGYPFTRLCQGYCESPTIYNDALCESLSSLTLSPGSALLQYVDDLLIAAPSEEQCLTDTLALLKHLAAEGHKASLNKLQFVRREVTFLGHIVSAQGKTLSPKRIRTISQLPRPVTKKQLMSLLGLFSYCRSFIPNYSETEKPLRALLHTTTPQGGPDLTWTPEADDAFVTLKTALQTPPTLGLPDPHKPFTQTVDERAGCMTSVLLQPHGDKLRPVAYFSCKLDPVAAGMPRCLRAVAAAEKALLASRDIVGYAPLTLLVPHSVTLILSEQKTSHLSAARHLRYHTCLLDMPNVTVRRCNVLNPATLLPTEDDGDPHDCMAELSLSCSPRPDLSDMPLSNPDLVLFVDGSASRDPTTGLNHAAELVALTAACGVAEGRSVTIYTDSRYAFGVVHDFGALWRHRGFLKSDGKPVLNHILIGHLLDAILLPSSIAVCKCAAHTGHDDEVSRGNARADAAAKAAANRPCAPHVTTLLQVEPPISVPDDLSALQSFASPEERRTWSSCGATFENGVWRGHDGKPCLPRHFFPHYAKLTHGRDHVSKGGMCMQINDTWFTKGFSTYAQDFCKRCITCATYNPGRPIQLTQQAAHPPPTRPFEHVMMDFIELSPSEGKSHCLVMVDMWSKWVEVFPSTKQTASVVAKALLTEIIPRWGIPGKLSSDNGPHFVNSAISEVSKYIGIDLRTHCAYHPASGGAVERENGTLKSKLAKCCAETGLPWTQALPLVLMYMRMRRRERSGLSPYEILFAVPPSVGLHKPTGPLPSTTLCENNMLNYCVNLSRMLSNIRQ</sequence>
<feature type="domain" description="RNase H type-1" evidence="21">
    <location>
        <begin position="1392"/>
        <end position="1516"/>
    </location>
</feature>
<organism evidence="23 24">
    <name type="scientific">Cynoglossus semilaevis</name>
    <name type="common">Tongue sole</name>
    <dbReference type="NCBI Taxonomy" id="244447"/>
    <lineage>
        <taxon>Eukaryota</taxon>
        <taxon>Metazoa</taxon>
        <taxon>Chordata</taxon>
        <taxon>Craniata</taxon>
        <taxon>Vertebrata</taxon>
        <taxon>Euteleostomi</taxon>
        <taxon>Actinopterygii</taxon>
        <taxon>Neopterygii</taxon>
        <taxon>Teleostei</taxon>
        <taxon>Neoteleostei</taxon>
        <taxon>Acanthomorphata</taxon>
        <taxon>Carangaria</taxon>
        <taxon>Pleuronectiformes</taxon>
        <taxon>Pleuronectoidei</taxon>
        <taxon>Cynoglossidae</taxon>
        <taxon>Cynoglossinae</taxon>
        <taxon>Cynoglossus</taxon>
    </lineage>
</organism>
<evidence type="ECO:0000256" key="15">
    <source>
        <dbReference type="ARBA" id="ARBA00023172"/>
    </source>
</evidence>
<evidence type="ECO:0000256" key="9">
    <source>
        <dbReference type="ARBA" id="ARBA00022801"/>
    </source>
</evidence>
<evidence type="ECO:0000256" key="5">
    <source>
        <dbReference type="ARBA" id="ARBA00022695"/>
    </source>
</evidence>
<keyword evidence="16" id="KW-0863">Zinc-finger</keyword>
<dbReference type="STRING" id="244447.ENSCSEP00000029989"/>
<keyword evidence="10" id="KW-0460">Magnesium</keyword>
<dbReference type="PROSITE" id="PS50994">
    <property type="entry name" value="INTEGRASE"/>
    <property type="match status" value="1"/>
</dbReference>
<feature type="compositionally biased region" description="Polar residues" evidence="17">
    <location>
        <begin position="413"/>
        <end position="425"/>
    </location>
</feature>
<dbReference type="GO" id="GO:0015074">
    <property type="term" value="P:DNA integration"/>
    <property type="evidence" value="ECO:0007669"/>
    <property type="project" value="UniProtKB-KW"/>
</dbReference>
<feature type="region of interest" description="Disordered" evidence="17">
    <location>
        <begin position="490"/>
        <end position="519"/>
    </location>
</feature>
<dbReference type="InterPro" id="IPR001995">
    <property type="entry name" value="Peptidase_A2_cat"/>
</dbReference>
<feature type="region of interest" description="Disordered" evidence="17">
    <location>
        <begin position="385"/>
        <end position="425"/>
    </location>
</feature>
<dbReference type="GO" id="GO:0004523">
    <property type="term" value="F:RNA-DNA hybrid ribonuclease activity"/>
    <property type="evidence" value="ECO:0007669"/>
    <property type="project" value="UniProtKB-EC"/>
</dbReference>
<feature type="domain" description="Reverse transcriptase" evidence="20">
    <location>
        <begin position="957"/>
        <end position="1145"/>
    </location>
</feature>
<reference evidence="23" key="2">
    <citation type="submission" date="2025-09" db="UniProtKB">
        <authorList>
            <consortium name="Ensembl"/>
        </authorList>
    </citation>
    <scope>IDENTIFICATION</scope>
</reference>
<feature type="compositionally biased region" description="Polar residues" evidence="17">
    <location>
        <begin position="494"/>
        <end position="504"/>
    </location>
</feature>
<dbReference type="InterPro" id="IPR051320">
    <property type="entry name" value="Viral_Replic_Matur_Polypro"/>
</dbReference>
<dbReference type="GO" id="GO:0003723">
    <property type="term" value="F:RNA binding"/>
    <property type="evidence" value="ECO:0007669"/>
    <property type="project" value="UniProtKB-KW"/>
</dbReference>
<keyword evidence="12" id="KW-0229">DNA integration</keyword>
<dbReference type="PROSITE" id="PS50175">
    <property type="entry name" value="ASP_PROT_RETROV"/>
    <property type="match status" value="1"/>
</dbReference>
<dbReference type="PROSITE" id="PS00141">
    <property type="entry name" value="ASP_PROTEASE"/>
    <property type="match status" value="1"/>
</dbReference>
<dbReference type="GO" id="GO:0006310">
    <property type="term" value="P:DNA recombination"/>
    <property type="evidence" value="ECO:0007669"/>
    <property type="project" value="UniProtKB-KW"/>
</dbReference>
<feature type="compositionally biased region" description="Polar residues" evidence="17">
    <location>
        <begin position="87"/>
        <end position="110"/>
    </location>
</feature>
<dbReference type="InterPro" id="IPR043128">
    <property type="entry name" value="Rev_trsase/Diguanyl_cyclase"/>
</dbReference>
<evidence type="ECO:0000256" key="11">
    <source>
        <dbReference type="ARBA" id="ARBA00022884"/>
    </source>
</evidence>
<keyword evidence="11" id="KW-0694">RNA-binding</keyword>
<dbReference type="SUPFAM" id="SSF56672">
    <property type="entry name" value="DNA/RNA polymerases"/>
    <property type="match status" value="1"/>
</dbReference>
<dbReference type="PANTHER" id="PTHR33064:SF37">
    <property type="entry name" value="RIBONUCLEASE H"/>
    <property type="match status" value="1"/>
</dbReference>
<dbReference type="InterPro" id="IPR018061">
    <property type="entry name" value="Retropepsins"/>
</dbReference>
<keyword evidence="8" id="KW-0255">Endonuclease</keyword>